<feature type="region of interest" description="Disordered" evidence="1">
    <location>
        <begin position="99"/>
        <end position="141"/>
    </location>
</feature>
<feature type="region of interest" description="Disordered" evidence="1">
    <location>
        <begin position="219"/>
        <end position="256"/>
    </location>
</feature>
<comment type="caution">
    <text evidence="2">The sequence shown here is derived from an EMBL/GenBank/DDBJ whole genome shotgun (WGS) entry which is preliminary data.</text>
</comment>
<reference evidence="2 3" key="1">
    <citation type="journal article" date="2018" name="IMA Fungus">
        <title>IMA Genome-F 9: Draft genome sequence of Annulohypoxylon stygium, Aspergillus mulundensis, Berkeleyomyces basicola (syn. Thielaviopsis basicola), Ceratocystis smalleyi, two Cercospora beticola strains, Coleophoma cylindrospora, Fusarium fracticaudum, Phialophora cf. hyalina, and Morchella septimelata.</title>
        <authorList>
            <person name="Wingfield B.D."/>
            <person name="Bills G.F."/>
            <person name="Dong Y."/>
            <person name="Huang W."/>
            <person name="Nel W.J."/>
            <person name="Swalarsk-Parry B.S."/>
            <person name="Vaghefi N."/>
            <person name="Wilken P.M."/>
            <person name="An Z."/>
            <person name="de Beer Z.W."/>
            <person name="De Vos L."/>
            <person name="Chen L."/>
            <person name="Duong T.A."/>
            <person name="Gao Y."/>
            <person name="Hammerbacher A."/>
            <person name="Kikkert J.R."/>
            <person name="Li Y."/>
            <person name="Li H."/>
            <person name="Li K."/>
            <person name="Li Q."/>
            <person name="Liu X."/>
            <person name="Ma X."/>
            <person name="Naidoo K."/>
            <person name="Pethybridge S.J."/>
            <person name="Sun J."/>
            <person name="Steenkamp E.T."/>
            <person name="van der Nest M.A."/>
            <person name="van Wyk S."/>
            <person name="Wingfield M.J."/>
            <person name="Xiong C."/>
            <person name="Yue Q."/>
            <person name="Zhang X."/>
        </authorList>
    </citation>
    <scope>NUCLEOTIDE SEQUENCE [LARGE SCALE GENOMIC DNA]</scope>
    <source>
        <strain evidence="2 3">BP6252</strain>
    </source>
</reference>
<dbReference type="Proteomes" id="UP000256645">
    <property type="component" value="Unassembled WGS sequence"/>
</dbReference>
<name>A0A3D8RSN0_9HELO</name>
<feature type="compositionally biased region" description="Gly residues" evidence="1">
    <location>
        <begin position="108"/>
        <end position="123"/>
    </location>
</feature>
<evidence type="ECO:0000256" key="1">
    <source>
        <dbReference type="SAM" id="MobiDB-lite"/>
    </source>
</evidence>
<sequence length="256" mass="28082">MCLFTSNTELQALIHPGHHRAGRGWESHALPGAQGLPLLLLARLPICLRQPLHRGPEADVQVGRHHRGCRLPPHPLALHATPGSDPGHEALPRGVCVQGRSAQEDAGKGQGGSRSRGTLGAGGPAPHPEPAEHHRRQDRADACHLQHHAADLQVDLRADLRRECPPPAHRRPVLSRDAVVVLEGPCEALPARNAHRRCDFLQHALHRWTRQEALRPARHVPIPRQAGVKAVAKRGPEGPPAENHEEPKKKNRRDRS</sequence>
<evidence type="ECO:0000313" key="2">
    <source>
        <dbReference type="EMBL" id="RDW77049.1"/>
    </source>
</evidence>
<dbReference type="AlphaFoldDB" id="A0A3D8RSN0"/>
<evidence type="ECO:0000313" key="3">
    <source>
        <dbReference type="Proteomes" id="UP000256645"/>
    </source>
</evidence>
<feature type="region of interest" description="Disordered" evidence="1">
    <location>
        <begin position="73"/>
        <end position="92"/>
    </location>
</feature>
<protein>
    <submittedName>
        <fullName evidence="2">Uncharacterized protein</fullName>
    </submittedName>
</protein>
<keyword evidence="3" id="KW-1185">Reference proteome</keyword>
<gene>
    <name evidence="2" type="ORF">BP6252_05102</name>
</gene>
<organism evidence="2 3">
    <name type="scientific">Coleophoma cylindrospora</name>
    <dbReference type="NCBI Taxonomy" id="1849047"/>
    <lineage>
        <taxon>Eukaryota</taxon>
        <taxon>Fungi</taxon>
        <taxon>Dikarya</taxon>
        <taxon>Ascomycota</taxon>
        <taxon>Pezizomycotina</taxon>
        <taxon>Leotiomycetes</taxon>
        <taxon>Helotiales</taxon>
        <taxon>Dermateaceae</taxon>
        <taxon>Coleophoma</taxon>
    </lineage>
</organism>
<dbReference type="EMBL" id="PDLM01000005">
    <property type="protein sequence ID" value="RDW77049.1"/>
    <property type="molecule type" value="Genomic_DNA"/>
</dbReference>
<accession>A0A3D8RSN0</accession>
<proteinExistence type="predicted"/>